<proteinExistence type="predicted"/>
<feature type="non-terminal residue" evidence="6">
    <location>
        <position position="1"/>
    </location>
</feature>
<organism evidence="6 7">
    <name type="scientific">Papaver atlanticum</name>
    <dbReference type="NCBI Taxonomy" id="357466"/>
    <lineage>
        <taxon>Eukaryota</taxon>
        <taxon>Viridiplantae</taxon>
        <taxon>Streptophyta</taxon>
        <taxon>Embryophyta</taxon>
        <taxon>Tracheophyta</taxon>
        <taxon>Spermatophyta</taxon>
        <taxon>Magnoliopsida</taxon>
        <taxon>Ranunculales</taxon>
        <taxon>Papaveraceae</taxon>
        <taxon>Papaveroideae</taxon>
        <taxon>Papaver</taxon>
    </lineage>
</organism>
<keyword evidence="2 4" id="KW-0863">Zinc-finger</keyword>
<gene>
    <name evidence="6" type="ORF">MKW98_025800</name>
</gene>
<dbReference type="InterPro" id="IPR007527">
    <property type="entry name" value="Znf_SWIM"/>
</dbReference>
<dbReference type="EMBL" id="JAJJMB010017985">
    <property type="protein sequence ID" value="KAI3832916.1"/>
    <property type="molecule type" value="Genomic_DNA"/>
</dbReference>
<evidence type="ECO:0000256" key="4">
    <source>
        <dbReference type="PROSITE-ProRule" id="PRU00325"/>
    </source>
</evidence>
<evidence type="ECO:0000256" key="3">
    <source>
        <dbReference type="ARBA" id="ARBA00022833"/>
    </source>
</evidence>
<keyword evidence="7" id="KW-1185">Reference proteome</keyword>
<dbReference type="InterPro" id="IPR006564">
    <property type="entry name" value="Znf_PMZ"/>
</dbReference>
<dbReference type="GO" id="GO:0008270">
    <property type="term" value="F:zinc ion binding"/>
    <property type="evidence" value="ECO:0007669"/>
    <property type="project" value="UniProtKB-KW"/>
</dbReference>
<dbReference type="PROSITE" id="PS50966">
    <property type="entry name" value="ZF_SWIM"/>
    <property type="match status" value="1"/>
</dbReference>
<dbReference type="AlphaFoldDB" id="A0AAD4RUM2"/>
<evidence type="ECO:0000313" key="7">
    <source>
        <dbReference type="Proteomes" id="UP001202328"/>
    </source>
</evidence>
<accession>A0AAD4RUM2</accession>
<name>A0AAD4RUM2_9MAGN</name>
<keyword evidence="1" id="KW-0479">Metal-binding</keyword>
<feature type="non-terminal residue" evidence="6">
    <location>
        <position position="57"/>
    </location>
</feature>
<dbReference type="Proteomes" id="UP001202328">
    <property type="component" value="Unassembled WGS sequence"/>
</dbReference>
<feature type="domain" description="SWIM-type" evidence="5">
    <location>
        <begin position="13"/>
        <end position="53"/>
    </location>
</feature>
<protein>
    <recommendedName>
        <fullName evidence="5">SWIM-type domain-containing protein</fullName>
    </recommendedName>
</protein>
<reference evidence="6" key="1">
    <citation type="submission" date="2022-04" db="EMBL/GenBank/DDBJ databases">
        <title>A functionally conserved STORR gene fusion in Papaver species that diverged 16.8 million years ago.</title>
        <authorList>
            <person name="Catania T."/>
        </authorList>
    </citation>
    <scope>NUCLEOTIDE SEQUENCE</scope>
    <source>
        <strain evidence="6">S-188037</strain>
    </source>
</reference>
<dbReference type="SMART" id="SM00575">
    <property type="entry name" value="ZnF_PMZ"/>
    <property type="match status" value="1"/>
</dbReference>
<evidence type="ECO:0000256" key="1">
    <source>
        <dbReference type="ARBA" id="ARBA00022723"/>
    </source>
</evidence>
<evidence type="ECO:0000256" key="2">
    <source>
        <dbReference type="ARBA" id="ARBA00022771"/>
    </source>
</evidence>
<sequence>HPWNVTESGNNIYEVHSPSSHAVDLMQMTCTCQRWKVFGFPCAHATATITMKGAEIL</sequence>
<evidence type="ECO:0000259" key="5">
    <source>
        <dbReference type="PROSITE" id="PS50966"/>
    </source>
</evidence>
<keyword evidence="3" id="KW-0862">Zinc</keyword>
<dbReference type="Pfam" id="PF04434">
    <property type="entry name" value="SWIM"/>
    <property type="match status" value="1"/>
</dbReference>
<evidence type="ECO:0000313" key="6">
    <source>
        <dbReference type="EMBL" id="KAI3832916.1"/>
    </source>
</evidence>
<comment type="caution">
    <text evidence="6">The sequence shown here is derived from an EMBL/GenBank/DDBJ whole genome shotgun (WGS) entry which is preliminary data.</text>
</comment>